<keyword evidence="10 17" id="KW-0472">Membrane</keyword>
<feature type="repeat" description="ANK" evidence="14">
    <location>
        <begin position="663"/>
        <end position="687"/>
    </location>
</feature>
<evidence type="ECO:0000259" key="18">
    <source>
        <dbReference type="Pfam" id="PF00520"/>
    </source>
</evidence>
<feature type="transmembrane region" description="Helical" evidence="17">
    <location>
        <begin position="956"/>
        <end position="973"/>
    </location>
</feature>
<evidence type="ECO:0000256" key="6">
    <source>
        <dbReference type="ARBA" id="ARBA00022980"/>
    </source>
</evidence>
<gene>
    <name evidence="19" type="ORF">CLUMA_CG011885</name>
</gene>
<evidence type="ECO:0000256" key="9">
    <source>
        <dbReference type="ARBA" id="ARBA00023065"/>
    </source>
</evidence>
<evidence type="ECO:0000256" key="12">
    <source>
        <dbReference type="ARBA" id="ARBA00023274"/>
    </source>
</evidence>
<keyword evidence="7 17" id="KW-1133">Transmembrane helix</keyword>
<evidence type="ECO:0000256" key="16">
    <source>
        <dbReference type="SAM" id="MobiDB-lite"/>
    </source>
</evidence>
<keyword evidence="4 17" id="KW-0812">Transmembrane</keyword>
<keyword evidence="6" id="KW-0689">Ribosomal protein</keyword>
<dbReference type="PROSITE" id="PS50088">
    <property type="entry name" value="ANK_REPEAT"/>
    <property type="match status" value="7"/>
</dbReference>
<dbReference type="GO" id="GO:0034703">
    <property type="term" value="C:cation channel complex"/>
    <property type="evidence" value="ECO:0007669"/>
    <property type="project" value="UniProtKB-ARBA"/>
</dbReference>
<accession>A0A1J1IG66</accession>
<dbReference type="SUPFAM" id="SSF48403">
    <property type="entry name" value="Ankyrin repeat"/>
    <property type="match status" value="1"/>
</dbReference>
<keyword evidence="11" id="KW-0325">Glycoprotein</keyword>
<keyword evidence="12" id="KW-0687">Ribonucleoprotein</keyword>
<feature type="transmembrane region" description="Helical" evidence="17">
    <location>
        <begin position="1022"/>
        <end position="1042"/>
    </location>
</feature>
<feature type="repeat" description="ANK" evidence="14">
    <location>
        <begin position="630"/>
        <end position="662"/>
    </location>
</feature>
<keyword evidence="13" id="KW-0407">Ion channel</keyword>
<evidence type="ECO:0000256" key="5">
    <source>
        <dbReference type="ARBA" id="ARBA00022737"/>
    </source>
</evidence>
<reference evidence="19 20" key="1">
    <citation type="submission" date="2015-04" db="EMBL/GenBank/DDBJ databases">
        <authorList>
            <person name="Syromyatnikov M.Y."/>
            <person name="Popov V.N."/>
        </authorList>
    </citation>
    <scope>NUCLEOTIDE SEQUENCE [LARGE SCALE GENOMIC DNA]</scope>
</reference>
<feature type="repeat" description="ANK" evidence="14">
    <location>
        <begin position="520"/>
        <end position="552"/>
    </location>
</feature>
<sequence length="1374" mass="155923">MLNSLKLYTNNWKIARFLVIQANYGSATSSESVDPSTFLKKEKTSKAMKAYLERSREHDLFMKQQQHEFEIGKRHLANMMGEPPENFDSQEKIDEAIRYLFPSALYEKRARPMMKPPEEIFPQRKAAEFDEAGRPFHSLFYTGKPNFFQLLHNIVACTNDCNNFEDRMIRQQKAADPSLQLDLSSTQWLTQEQLELKLMETIKPIEYDNFVNAMVRLGNHPYSYRHKDFMDIYRRPITNQSITLNVPKPKVDESGRSYITVYGCCRKSARGHVTIRAPGTGKISINGEPITFFEYDQAREQQIMENLGYKEGSTKPKIPSKRRMSRVRASIVENEALPLSLSPRFKNAAAASMVRWRQDPEAMIEEEFPSEDFEYMEVGPSPPAESAPSTMYDSFEEPTTDLSIQISRELIRNNLVDQLKALGKNGDLNLLEDIEQGNIVVENCAETLAETSKMEKNILYLWCAFVKRWDLLELVIKVGADIHFCDQNGYTAIHLAAFSGCLSSVSFLLSRRIDVNYHTKCFTPLHFAAFGNSPDTAKMLINNGAKVINGNNNNTAKPSPDESLLHCAVRANSVQCLKLFIEEGCDVNQLRSNGTNAIHLAADLGQIQCLEVLLNAPKADPNIRICIREKESTALHLAADDGNVECVSLLLSKGADAKVKNHRGLTPLHLAARTSSLEVVEVLLRDGNADPNAEDFDHRTPLHAAVGKSDSAFDILETLISWGANVNAKDVYGFTALHLAALDSLAHCVEMLIYHGADVSTKSRKGTTALNVINRKTPASLAMVNQIFDEAITLTHSQENSNREVELELDFRSILQHCHPREISYLNTFVDEGNKEILQHPLCSAFLYIKWGKIRKYYIARLLFCFTFVLFLTLYVLTALAHNCYNGSKEMEETIQEQELCQKQSILGDLLRNNPFVMDMQWWVLVAITMIEVFRKFYGITGYSSFKYYIRQIENIIEWFVICSVFVISHVYTDRTYTWQNHIGAFAVLLGWTNLMLMIGQLPALGAYVAMYTKVQKEFAKLFAAYSCMLIGFTISFCVIFPSSSAFANPFMGFITVLVMMTGENDVSILVNDPDGKDPPFFLEVSAQVTFVLFVMFVTVVLMNLLVGIAVNDIQGLRKTADLSKLVRQTQLISYIESALFNGWLPNWLRSLLHYTALVSPQAYRVVLSVRPLNPGEKRLPRHILMSAYEKARTKKHTGNTVSVKNSTISYFTYKNKLENNSSNALMDRSVDSDYFETESLCTLTNKIEENAEKIDQLSNEIRELKNVIGQDRTLIERLIQLMSTKTIELQQLSTEQHDMLGKVDVEAHVKFGGESGKAGAIRYGISMGLRSFVDSETVDRMRLAGLLQKDYRRRERKKPGQEGARRKFTWKKR</sequence>
<dbReference type="InterPro" id="IPR002110">
    <property type="entry name" value="Ankyrin_rpt"/>
</dbReference>
<comment type="subcellular location">
    <subcellularLocation>
        <location evidence="1">Membrane</location>
        <topology evidence="1">Multi-pass membrane protein</topology>
    </subcellularLocation>
</comment>
<keyword evidence="8 14" id="KW-0040">ANK repeat</keyword>
<organism evidence="19 20">
    <name type="scientific">Clunio marinus</name>
    <dbReference type="NCBI Taxonomy" id="568069"/>
    <lineage>
        <taxon>Eukaryota</taxon>
        <taxon>Metazoa</taxon>
        <taxon>Ecdysozoa</taxon>
        <taxon>Arthropoda</taxon>
        <taxon>Hexapoda</taxon>
        <taxon>Insecta</taxon>
        <taxon>Pterygota</taxon>
        <taxon>Neoptera</taxon>
        <taxon>Endopterygota</taxon>
        <taxon>Diptera</taxon>
        <taxon>Nematocera</taxon>
        <taxon>Chironomoidea</taxon>
        <taxon>Chironomidae</taxon>
        <taxon>Clunio</taxon>
    </lineage>
</organism>
<keyword evidence="9" id="KW-0406">Ion transport</keyword>
<evidence type="ECO:0000256" key="7">
    <source>
        <dbReference type="ARBA" id="ARBA00022989"/>
    </source>
</evidence>
<feature type="repeat" description="ANK" evidence="14">
    <location>
        <begin position="697"/>
        <end position="731"/>
    </location>
</feature>
<name>A0A1J1IG66_9DIPT</name>
<evidence type="ECO:0000256" key="11">
    <source>
        <dbReference type="ARBA" id="ARBA00023180"/>
    </source>
</evidence>
<dbReference type="Pfam" id="PF12796">
    <property type="entry name" value="Ank_2"/>
    <property type="match status" value="3"/>
</dbReference>
<dbReference type="STRING" id="568069.A0A1J1IG66"/>
<keyword evidence="15" id="KW-0175">Coiled coil</keyword>
<dbReference type="Proteomes" id="UP000183832">
    <property type="component" value="Unassembled WGS sequence"/>
</dbReference>
<keyword evidence="20" id="KW-1185">Reference proteome</keyword>
<evidence type="ECO:0000313" key="20">
    <source>
        <dbReference type="Proteomes" id="UP000183832"/>
    </source>
</evidence>
<evidence type="ECO:0000256" key="13">
    <source>
        <dbReference type="ARBA" id="ARBA00023303"/>
    </source>
</evidence>
<evidence type="ECO:0000256" key="14">
    <source>
        <dbReference type="PROSITE-ProRule" id="PRU00023"/>
    </source>
</evidence>
<dbReference type="InterPro" id="IPR052076">
    <property type="entry name" value="TRP_cation_channel"/>
</dbReference>
<dbReference type="Gene3D" id="1.25.40.20">
    <property type="entry name" value="Ankyrin repeat-containing domain"/>
    <property type="match status" value="3"/>
</dbReference>
<dbReference type="PANTHER" id="PTHR47143">
    <property type="entry name" value="TRANSIENT RECEPTOR POTENTIAL CATION CHANNEL PROTEIN PAINLESS"/>
    <property type="match status" value="1"/>
</dbReference>
<dbReference type="GO" id="GO:0006412">
    <property type="term" value="P:translation"/>
    <property type="evidence" value="ECO:0007669"/>
    <property type="project" value="InterPro"/>
</dbReference>
<dbReference type="GO" id="GO:0005840">
    <property type="term" value="C:ribosome"/>
    <property type="evidence" value="ECO:0007669"/>
    <property type="project" value="UniProtKB-KW"/>
</dbReference>
<keyword evidence="3" id="KW-0716">Sensory transduction</keyword>
<feature type="region of interest" description="Disordered" evidence="16">
    <location>
        <begin position="1355"/>
        <end position="1374"/>
    </location>
</feature>
<feature type="domain" description="Ion transport" evidence="18">
    <location>
        <begin position="916"/>
        <end position="1121"/>
    </location>
</feature>
<dbReference type="GO" id="GO:0005216">
    <property type="term" value="F:monoatomic ion channel activity"/>
    <property type="evidence" value="ECO:0007669"/>
    <property type="project" value="InterPro"/>
</dbReference>
<dbReference type="InterPro" id="IPR036770">
    <property type="entry name" value="Ankyrin_rpt-contain_sf"/>
</dbReference>
<evidence type="ECO:0000256" key="15">
    <source>
        <dbReference type="SAM" id="Coils"/>
    </source>
</evidence>
<feature type="transmembrane region" description="Helical" evidence="17">
    <location>
        <begin position="858"/>
        <end position="881"/>
    </location>
</feature>
<keyword evidence="5" id="KW-0677">Repeat</keyword>
<evidence type="ECO:0000256" key="3">
    <source>
        <dbReference type="ARBA" id="ARBA00022606"/>
    </source>
</evidence>
<dbReference type="InterPro" id="IPR020568">
    <property type="entry name" value="Ribosomal_Su5_D2-typ_SF"/>
</dbReference>
<dbReference type="SMART" id="SM00248">
    <property type="entry name" value="ANK"/>
    <property type="match status" value="9"/>
</dbReference>
<dbReference type="InterPro" id="IPR000754">
    <property type="entry name" value="Ribosomal_uS9"/>
</dbReference>
<protein>
    <submittedName>
        <fullName evidence="19">CLUMA_CG011885, isoform A</fullName>
    </submittedName>
</protein>
<dbReference type="InterPro" id="IPR014721">
    <property type="entry name" value="Ribsml_uS5_D2-typ_fold_subgr"/>
</dbReference>
<proteinExistence type="predicted"/>
<dbReference type="SUPFAM" id="SSF54211">
    <property type="entry name" value="Ribosomal protein S5 domain 2-like"/>
    <property type="match status" value="1"/>
</dbReference>
<feature type="transmembrane region" description="Helical" evidence="17">
    <location>
        <begin position="985"/>
        <end position="1010"/>
    </location>
</feature>
<dbReference type="Pfam" id="PF00380">
    <property type="entry name" value="Ribosomal_S9"/>
    <property type="match status" value="1"/>
</dbReference>
<evidence type="ECO:0000256" key="8">
    <source>
        <dbReference type="ARBA" id="ARBA00023043"/>
    </source>
</evidence>
<evidence type="ECO:0000313" key="19">
    <source>
        <dbReference type="EMBL" id="CRK98532.1"/>
    </source>
</evidence>
<feature type="repeat" description="ANK" evidence="14">
    <location>
        <begin position="560"/>
        <end position="592"/>
    </location>
</feature>
<dbReference type="InterPro" id="IPR005821">
    <property type="entry name" value="Ion_trans_dom"/>
</dbReference>
<feature type="repeat" description="ANK" evidence="14">
    <location>
        <begin position="488"/>
        <end position="520"/>
    </location>
</feature>
<dbReference type="OrthoDB" id="7464126at2759"/>
<feature type="coiled-coil region" evidence="15">
    <location>
        <begin position="1248"/>
        <end position="1296"/>
    </location>
</feature>
<dbReference type="EMBL" id="CVRI01000047">
    <property type="protein sequence ID" value="CRK98532.1"/>
    <property type="molecule type" value="Genomic_DNA"/>
</dbReference>
<dbReference type="GO" id="GO:1990904">
    <property type="term" value="C:ribonucleoprotein complex"/>
    <property type="evidence" value="ECO:0007669"/>
    <property type="project" value="UniProtKB-KW"/>
</dbReference>
<keyword evidence="2" id="KW-0813">Transport</keyword>
<evidence type="ECO:0000256" key="10">
    <source>
        <dbReference type="ARBA" id="ARBA00023136"/>
    </source>
</evidence>
<dbReference type="PANTHER" id="PTHR47143:SF1">
    <property type="entry name" value="ION_TRANS DOMAIN-CONTAINING PROTEIN"/>
    <property type="match status" value="1"/>
</dbReference>
<dbReference type="Gene3D" id="3.30.230.10">
    <property type="match status" value="1"/>
</dbReference>
<evidence type="ECO:0000256" key="17">
    <source>
        <dbReference type="SAM" id="Phobius"/>
    </source>
</evidence>
<evidence type="ECO:0000256" key="4">
    <source>
        <dbReference type="ARBA" id="ARBA00022692"/>
    </source>
</evidence>
<dbReference type="Pfam" id="PF00023">
    <property type="entry name" value="Ank"/>
    <property type="match status" value="2"/>
</dbReference>
<feature type="transmembrane region" description="Helical" evidence="17">
    <location>
        <begin position="1089"/>
        <end position="1111"/>
    </location>
</feature>
<feature type="repeat" description="ANK" evidence="14">
    <location>
        <begin position="732"/>
        <end position="764"/>
    </location>
</feature>
<dbReference type="GO" id="GO:0003735">
    <property type="term" value="F:structural constituent of ribosome"/>
    <property type="evidence" value="ECO:0007669"/>
    <property type="project" value="InterPro"/>
</dbReference>
<evidence type="ECO:0000256" key="2">
    <source>
        <dbReference type="ARBA" id="ARBA00022448"/>
    </source>
</evidence>
<dbReference type="Pfam" id="PF00520">
    <property type="entry name" value="Ion_trans"/>
    <property type="match status" value="1"/>
</dbReference>
<dbReference type="PROSITE" id="PS50297">
    <property type="entry name" value="ANK_REP_REGION"/>
    <property type="match status" value="6"/>
</dbReference>
<feature type="compositionally biased region" description="Basic and acidic residues" evidence="16">
    <location>
        <begin position="1355"/>
        <end position="1366"/>
    </location>
</feature>
<evidence type="ECO:0000256" key="1">
    <source>
        <dbReference type="ARBA" id="ARBA00004141"/>
    </source>
</evidence>
<dbReference type="PRINTS" id="PR01415">
    <property type="entry name" value="ANKYRIN"/>
</dbReference>
<dbReference type="Gene3D" id="1.10.287.70">
    <property type="match status" value="1"/>
</dbReference>